<dbReference type="AlphaFoldDB" id="A0A8J2SKT0"/>
<protein>
    <submittedName>
        <fullName evidence="1">Uncharacterized protein</fullName>
    </submittedName>
</protein>
<evidence type="ECO:0000313" key="2">
    <source>
        <dbReference type="Proteomes" id="UP000789595"/>
    </source>
</evidence>
<name>A0A8J2SKT0_9STRA</name>
<proteinExistence type="predicted"/>
<evidence type="ECO:0000313" key="1">
    <source>
        <dbReference type="EMBL" id="CAH0368862.1"/>
    </source>
</evidence>
<dbReference type="Proteomes" id="UP000789595">
    <property type="component" value="Unassembled WGS sequence"/>
</dbReference>
<comment type="caution">
    <text evidence="1">The sequence shown here is derived from an EMBL/GenBank/DDBJ whole genome shotgun (WGS) entry which is preliminary data.</text>
</comment>
<keyword evidence="2" id="KW-1185">Reference proteome</keyword>
<organism evidence="1 2">
    <name type="scientific">Pelagomonas calceolata</name>
    <dbReference type="NCBI Taxonomy" id="35677"/>
    <lineage>
        <taxon>Eukaryota</taxon>
        <taxon>Sar</taxon>
        <taxon>Stramenopiles</taxon>
        <taxon>Ochrophyta</taxon>
        <taxon>Pelagophyceae</taxon>
        <taxon>Pelagomonadales</taxon>
        <taxon>Pelagomonadaceae</taxon>
        <taxon>Pelagomonas</taxon>
    </lineage>
</organism>
<sequence length="75" mass="8351">MVSYTADSPVTLFNRKSMLIEASFSSIAFAMSCRSLLVSSLHDRSKDSRSKLPSAKMCISIIVVCLASKFPERFR</sequence>
<dbReference type="EMBL" id="CAKKNE010000002">
    <property type="protein sequence ID" value="CAH0368862.1"/>
    <property type="molecule type" value="Genomic_DNA"/>
</dbReference>
<accession>A0A8J2SKT0</accession>
<reference evidence="1" key="1">
    <citation type="submission" date="2021-11" db="EMBL/GenBank/DDBJ databases">
        <authorList>
            <consortium name="Genoscope - CEA"/>
            <person name="William W."/>
        </authorList>
    </citation>
    <scope>NUCLEOTIDE SEQUENCE</scope>
</reference>
<gene>
    <name evidence="1" type="ORF">PECAL_2P19580</name>
</gene>